<comment type="caution">
    <text evidence="1">The sequence shown here is derived from an EMBL/GenBank/DDBJ whole genome shotgun (WGS) entry which is preliminary data.</text>
</comment>
<dbReference type="Proteomes" id="UP000330099">
    <property type="component" value="Unassembled WGS sequence"/>
</dbReference>
<gene>
    <name evidence="1" type="ORF">E3077_15020</name>
</gene>
<dbReference type="AlphaFoldDB" id="A0A823FVS6"/>
<reference evidence="1 2" key="1">
    <citation type="submission" date="2019-03" db="EMBL/GenBank/DDBJ databases">
        <authorList>
            <consortium name="GenomeTrakr: Next Generation Sequencing Network for Food Pathogen Tracability"/>
        </authorList>
    </citation>
    <scope>NUCLEOTIDE SEQUENCE [LARGE SCALE GENOMIC DNA]</scope>
    <source>
        <strain evidence="1 2">LS1392</strain>
    </source>
</reference>
<sequence length="588" mass="69018">MALDFNNEQIEHFAAACLIEYFAYDSKTQPEFKLADKSAGYDGMIYFYNIDQGDKRKKEQVECVFYVQIKGTFDKIKDRKTENFNIVLDDLKFYDKTNDHCLYFKVALKVINGKVIKTPYYHFFSKLELNRLMEDMRNNNNTNRRIPFTKMGDTKSFQAILQNLKGDLHQFVISKEKLAEMKANPEGVHISRELVITDYSSLESLYGEEFTLYAKGEFGEKGAVGSVTFEKQLFDESLDFIIEFGYIDTVYAQSTSSIDRTMKGIEITKSIKLYIRELADKRGINISFNYSLNEEETIETLARSHKIMEYLRTNGKIKINGYAMEINLNVESDTSNFEEFSKVHFQILNAMRHFEMNLGESIKNISEKQVKELLYMYDIEQGKTISEKDRLVYFEFGSRAYYFIFSKNNVYNILSENFDKQLYLRVKIDDKSYEHIPNFMLVTQNIHKVYNFNFEAVQNKINESVLQNNQEMLFNRYELQLISDYDNNRDKRVLSLAASINELLLEKEPNNMIEKINYWQIVARKKGLSSDDIKELKDIVQDSNYTEDVHLAAKVLINTRFKGEFSLEKDSLDSIREYPIYNLVNTID</sequence>
<organism evidence="1 2">
    <name type="scientific">Listeria monocytogenes serotype 1/2b</name>
    <dbReference type="NCBI Taxonomy" id="2291966"/>
    <lineage>
        <taxon>Bacteria</taxon>
        <taxon>Bacillati</taxon>
        <taxon>Bacillota</taxon>
        <taxon>Bacilli</taxon>
        <taxon>Bacillales</taxon>
        <taxon>Listeriaceae</taxon>
        <taxon>Listeria</taxon>
    </lineage>
</organism>
<proteinExistence type="predicted"/>
<accession>A0A823FVS6</accession>
<dbReference type="EMBL" id="AAASZE010000009">
    <property type="protein sequence ID" value="EAE6014806.1"/>
    <property type="molecule type" value="Genomic_DNA"/>
</dbReference>
<evidence type="ECO:0000313" key="1">
    <source>
        <dbReference type="EMBL" id="EAE6014806.1"/>
    </source>
</evidence>
<evidence type="ECO:0000313" key="2">
    <source>
        <dbReference type="Proteomes" id="UP000330099"/>
    </source>
</evidence>
<protein>
    <submittedName>
        <fullName evidence="1">Uncharacterized protein</fullName>
    </submittedName>
</protein>
<name>A0A823FVS6_LISMN</name>